<protein>
    <recommendedName>
        <fullName evidence="2">Aminoglycoside phosphotransferase domain-containing protein</fullName>
    </recommendedName>
</protein>
<evidence type="ECO:0000313" key="4">
    <source>
        <dbReference type="Proteomes" id="UP001392437"/>
    </source>
</evidence>
<proteinExistence type="predicted"/>
<name>A0AAW0R1V6_9PEZI</name>
<evidence type="ECO:0000259" key="2">
    <source>
        <dbReference type="Pfam" id="PF01636"/>
    </source>
</evidence>
<accession>A0AAW0R1V6</accession>
<gene>
    <name evidence="3" type="ORF">PG999_005364</name>
</gene>
<dbReference type="InterPro" id="IPR011009">
    <property type="entry name" value="Kinase-like_dom_sf"/>
</dbReference>
<dbReference type="PANTHER" id="PTHR21310:SF56">
    <property type="entry name" value="AMINOGLYCOSIDE PHOSPHOTRANSFERASE DOMAIN-CONTAINING PROTEIN"/>
    <property type="match status" value="1"/>
</dbReference>
<sequence>MSTAASSVTSHASSDASQQTASSSVQYDHEPFASFKDRVLSLTQSHIWIDAPAGEILVDRLPGGGFNRIIGLTRQSQSDDKIQYILRLPRFDSARLDRDVAVLLFLDQHTHIPAPKVIHFDQTDSNPVLSPYMVQNRLPGADLYHTFPTLDHWQKCLFAKSFGSVVRQMLETRSCDPGQLALLHNDTKTTAVNPTVAIEAWYSTESHETEPYRAILGPHETPQKLFDILSSMFERQKSDALERDPKGKYIPRLVEKFVSMASALDQRGYLSQTTYSLAHLDLAPRNILVRCAPDVTEQTIISGILDWDSAVFGPGFMACAPPQWIWDWKDDEDEDERKANDDPPEPENRQLKLLFEQCAGQDYCRYAYDAKYRLARRLVRLAMEGIRSNEDSKDADAMFREWGEISIQ</sequence>
<dbReference type="SUPFAM" id="SSF56112">
    <property type="entry name" value="Protein kinase-like (PK-like)"/>
    <property type="match status" value="1"/>
</dbReference>
<dbReference type="Proteomes" id="UP001392437">
    <property type="component" value="Unassembled WGS sequence"/>
</dbReference>
<dbReference type="Pfam" id="PF01636">
    <property type="entry name" value="APH"/>
    <property type="match status" value="1"/>
</dbReference>
<feature type="domain" description="Aminoglycoside phosphotransferase" evidence="2">
    <location>
        <begin position="79"/>
        <end position="314"/>
    </location>
</feature>
<dbReference type="InterPro" id="IPR051678">
    <property type="entry name" value="AGP_Transferase"/>
</dbReference>
<dbReference type="AlphaFoldDB" id="A0AAW0R1V6"/>
<dbReference type="PANTHER" id="PTHR21310">
    <property type="entry name" value="AMINOGLYCOSIDE PHOSPHOTRANSFERASE-RELATED-RELATED"/>
    <property type="match status" value="1"/>
</dbReference>
<organism evidence="3 4">
    <name type="scientific">Apiospora kogelbergensis</name>
    <dbReference type="NCBI Taxonomy" id="1337665"/>
    <lineage>
        <taxon>Eukaryota</taxon>
        <taxon>Fungi</taxon>
        <taxon>Dikarya</taxon>
        <taxon>Ascomycota</taxon>
        <taxon>Pezizomycotina</taxon>
        <taxon>Sordariomycetes</taxon>
        <taxon>Xylariomycetidae</taxon>
        <taxon>Amphisphaeriales</taxon>
        <taxon>Apiosporaceae</taxon>
        <taxon>Apiospora</taxon>
    </lineage>
</organism>
<dbReference type="EMBL" id="JAQQWP010000004">
    <property type="protein sequence ID" value="KAK8121244.1"/>
    <property type="molecule type" value="Genomic_DNA"/>
</dbReference>
<keyword evidence="4" id="KW-1185">Reference proteome</keyword>
<dbReference type="InterPro" id="IPR002575">
    <property type="entry name" value="Aminoglycoside_PTrfase"/>
</dbReference>
<evidence type="ECO:0000256" key="1">
    <source>
        <dbReference type="SAM" id="MobiDB-lite"/>
    </source>
</evidence>
<reference evidence="3 4" key="1">
    <citation type="submission" date="2023-01" db="EMBL/GenBank/DDBJ databases">
        <title>Analysis of 21 Apiospora genomes using comparative genomics revels a genus with tremendous synthesis potential of carbohydrate active enzymes and secondary metabolites.</title>
        <authorList>
            <person name="Sorensen T."/>
        </authorList>
    </citation>
    <scope>NUCLEOTIDE SEQUENCE [LARGE SCALE GENOMIC DNA]</scope>
    <source>
        <strain evidence="3 4">CBS 117206</strain>
    </source>
</reference>
<feature type="region of interest" description="Disordered" evidence="1">
    <location>
        <begin position="1"/>
        <end position="23"/>
    </location>
</feature>
<comment type="caution">
    <text evidence="3">The sequence shown here is derived from an EMBL/GenBank/DDBJ whole genome shotgun (WGS) entry which is preliminary data.</text>
</comment>
<evidence type="ECO:0000313" key="3">
    <source>
        <dbReference type="EMBL" id="KAK8121244.1"/>
    </source>
</evidence>